<dbReference type="Pfam" id="PF13411">
    <property type="entry name" value="MerR_1"/>
    <property type="match status" value="1"/>
</dbReference>
<evidence type="ECO:0000256" key="1">
    <source>
        <dbReference type="ARBA" id="ARBA00023125"/>
    </source>
</evidence>
<accession>A0A0R2BAQ0</accession>
<dbReference type="STRING" id="33960.TY91_04080"/>
<dbReference type="CDD" id="cd01109">
    <property type="entry name" value="HTH_YyaN"/>
    <property type="match status" value="1"/>
</dbReference>
<dbReference type="EMBL" id="AYYR01000023">
    <property type="protein sequence ID" value="KRM76575.1"/>
    <property type="molecule type" value="Genomic_DNA"/>
</dbReference>
<dbReference type="InterPro" id="IPR009061">
    <property type="entry name" value="DNA-bd_dom_put_sf"/>
</dbReference>
<dbReference type="GO" id="GO:0003700">
    <property type="term" value="F:DNA-binding transcription factor activity"/>
    <property type="evidence" value="ECO:0007669"/>
    <property type="project" value="InterPro"/>
</dbReference>
<protein>
    <recommendedName>
        <fullName evidence="2">HTH merR-type domain-containing protein</fullName>
    </recommendedName>
</protein>
<dbReference type="PATRIC" id="fig|1423733.4.peg.1331"/>
<evidence type="ECO:0000313" key="4">
    <source>
        <dbReference type="Proteomes" id="UP000051845"/>
    </source>
</evidence>
<dbReference type="AlphaFoldDB" id="A0A0R2BAQ0"/>
<evidence type="ECO:0000313" key="3">
    <source>
        <dbReference type="EMBL" id="KRM76575.1"/>
    </source>
</evidence>
<gene>
    <name evidence="3" type="ORF">FC82_GL001263</name>
</gene>
<dbReference type="PANTHER" id="PTHR30204:SF82">
    <property type="entry name" value="TRANSCRIPTIONAL REGULATOR, MERR FAMILY"/>
    <property type="match status" value="1"/>
</dbReference>
<dbReference type="RefSeq" id="WP_054762054.1">
    <property type="nucleotide sequence ID" value="NZ_AYYR01000023.1"/>
</dbReference>
<dbReference type="SUPFAM" id="SSF46955">
    <property type="entry name" value="Putative DNA-binding domain"/>
    <property type="match status" value="1"/>
</dbReference>
<dbReference type="Proteomes" id="UP000051845">
    <property type="component" value="Unassembled WGS sequence"/>
</dbReference>
<dbReference type="PROSITE" id="PS50937">
    <property type="entry name" value="HTH_MERR_2"/>
    <property type="match status" value="1"/>
</dbReference>
<dbReference type="InterPro" id="IPR000551">
    <property type="entry name" value="MerR-type_HTH_dom"/>
</dbReference>
<evidence type="ECO:0000259" key="2">
    <source>
        <dbReference type="PROSITE" id="PS50937"/>
    </source>
</evidence>
<feature type="domain" description="HTH merR-type" evidence="2">
    <location>
        <begin position="3"/>
        <end position="72"/>
    </location>
</feature>
<dbReference type="Gene3D" id="1.10.1660.10">
    <property type="match status" value="1"/>
</dbReference>
<name>A0A0R2BAQ0_SECCO</name>
<comment type="caution">
    <text evidence="3">The sequence shown here is derived from an EMBL/GenBank/DDBJ whole genome shotgun (WGS) entry which is preliminary data.</text>
</comment>
<dbReference type="GO" id="GO:0003677">
    <property type="term" value="F:DNA binding"/>
    <property type="evidence" value="ECO:0007669"/>
    <property type="project" value="UniProtKB-KW"/>
</dbReference>
<dbReference type="InterPro" id="IPR047057">
    <property type="entry name" value="MerR_fam"/>
</dbReference>
<organism evidence="3 4">
    <name type="scientific">Secundilactobacillus collinoides DSM 20515 = JCM 1123</name>
    <dbReference type="NCBI Taxonomy" id="1423733"/>
    <lineage>
        <taxon>Bacteria</taxon>
        <taxon>Bacillati</taxon>
        <taxon>Bacillota</taxon>
        <taxon>Bacilli</taxon>
        <taxon>Lactobacillales</taxon>
        <taxon>Lactobacillaceae</taxon>
        <taxon>Secundilactobacillus</taxon>
    </lineage>
</organism>
<dbReference type="PANTHER" id="PTHR30204">
    <property type="entry name" value="REDOX-CYCLING DRUG-SENSING TRANSCRIPTIONAL ACTIVATOR SOXR"/>
    <property type="match status" value="1"/>
</dbReference>
<keyword evidence="1" id="KW-0238">DNA-binding</keyword>
<proteinExistence type="predicted"/>
<reference evidence="3 4" key="1">
    <citation type="journal article" date="2015" name="Genome Announc.">
        <title>Expanding the biotechnology potential of lactobacilli through comparative genomics of 213 strains and associated genera.</title>
        <authorList>
            <person name="Sun Z."/>
            <person name="Harris H.M."/>
            <person name="McCann A."/>
            <person name="Guo C."/>
            <person name="Argimon S."/>
            <person name="Zhang W."/>
            <person name="Yang X."/>
            <person name="Jeffery I.B."/>
            <person name="Cooney J.C."/>
            <person name="Kagawa T.F."/>
            <person name="Liu W."/>
            <person name="Song Y."/>
            <person name="Salvetti E."/>
            <person name="Wrobel A."/>
            <person name="Rasinkangas P."/>
            <person name="Parkhill J."/>
            <person name="Rea M.C."/>
            <person name="O'Sullivan O."/>
            <person name="Ritari J."/>
            <person name="Douillard F.P."/>
            <person name="Paul Ross R."/>
            <person name="Yang R."/>
            <person name="Briner A.E."/>
            <person name="Felis G.E."/>
            <person name="de Vos W.M."/>
            <person name="Barrangou R."/>
            <person name="Klaenhammer T.R."/>
            <person name="Caufield P.W."/>
            <person name="Cui Y."/>
            <person name="Zhang H."/>
            <person name="O'Toole P.W."/>
        </authorList>
    </citation>
    <scope>NUCLEOTIDE SEQUENCE [LARGE SCALE GENOMIC DNA]</scope>
    <source>
        <strain evidence="3 4">DSM 20515</strain>
    </source>
</reference>
<sequence>MPELTMTQVSQQFDISAHTLRYYDNNHLIPGVIRNARGRRVFTEDAQGWLRYILAFRSVGMSIKEIRHYVDLTSQGTDTIDERLTMLVHQQSEIDKQITDLNDKKKLLQWKIDNYSATKAELTKKTSLKNEAAPYQNWV</sequence>
<dbReference type="SMART" id="SM00422">
    <property type="entry name" value="HTH_MERR"/>
    <property type="match status" value="1"/>
</dbReference>